<dbReference type="PANTHER" id="PTHR43248">
    <property type="entry name" value="2-SUCCINYL-6-HYDROXY-2,4-CYCLOHEXADIENE-1-CARBOXYLATE SYNTHASE"/>
    <property type="match status" value="1"/>
</dbReference>
<comment type="caution">
    <text evidence="4">The sequence shown here is derived from an EMBL/GenBank/DDBJ whole genome shotgun (WGS) entry which is preliminary data.</text>
</comment>
<dbReference type="Gene3D" id="3.40.50.1820">
    <property type="entry name" value="alpha/beta hydrolase"/>
    <property type="match status" value="1"/>
</dbReference>
<dbReference type="InterPro" id="IPR002410">
    <property type="entry name" value="Peptidase_S33"/>
</dbReference>
<evidence type="ECO:0000313" key="5">
    <source>
        <dbReference type="Proteomes" id="UP000630097"/>
    </source>
</evidence>
<dbReference type="InterPro" id="IPR000073">
    <property type="entry name" value="AB_hydrolase_1"/>
</dbReference>
<dbReference type="PANTHER" id="PTHR43248:SF2">
    <property type="entry name" value="PROLYL AMINOPEPTIDASE"/>
    <property type="match status" value="1"/>
</dbReference>
<sequence length="417" mass="46543">MPVTHRHSGYVFTDHTITVPLDHAVPGGRTIEVFAREVVAVDKEPSGLPWLLYLEGGPGNRGPRELPAWLARATRDYRVILLDQRGTGRSTPITRQTVTDLASPADDLRLFRADNIVRDAELLRAHLAGDRPWSVLGQSYGGFCAVTYLSLAPEGLREVMITGGLPSLTASPYDVYRAAYPRVLAHNERFFSRYPGDQQIADRVVDHLREHEVSLPGGDALTPRRFQTLGITFGQARRFDLVHHLLDEAFTGNGRLSDVFLRRVDSVVSFAEHPLYALLHEMVYCQGEASAWAAHRALDEFPEFDPERGGPVRFTGEMVFPWHFEEDPVLAPLRSSAEQLAAYTSWPHLYDPDRLARNTVPVAAAIYHDDMYVDREHSLVTAGAVGGLVHWITNEYAHDGLSRGPAVLDRLITMVRG</sequence>
<protein>
    <submittedName>
        <fullName evidence="4">Alpha/beta hydrolase</fullName>
    </submittedName>
</protein>
<keyword evidence="5" id="KW-1185">Reference proteome</keyword>
<proteinExistence type="inferred from homology"/>
<organism evidence="4 5">
    <name type="scientific">Planotetraspora kaengkrachanensis</name>
    <dbReference type="NCBI Taxonomy" id="575193"/>
    <lineage>
        <taxon>Bacteria</taxon>
        <taxon>Bacillati</taxon>
        <taxon>Actinomycetota</taxon>
        <taxon>Actinomycetes</taxon>
        <taxon>Streptosporangiales</taxon>
        <taxon>Streptosporangiaceae</taxon>
        <taxon>Planotetraspora</taxon>
    </lineage>
</organism>
<dbReference type="Proteomes" id="UP000630097">
    <property type="component" value="Unassembled WGS sequence"/>
</dbReference>
<reference evidence="4 5" key="1">
    <citation type="submission" date="2021-01" db="EMBL/GenBank/DDBJ databases">
        <title>Whole genome shotgun sequence of Planotetraspora kaengkrachanensis NBRC 104272.</title>
        <authorList>
            <person name="Komaki H."/>
            <person name="Tamura T."/>
        </authorList>
    </citation>
    <scope>NUCLEOTIDE SEQUENCE [LARGE SCALE GENOMIC DNA]</scope>
    <source>
        <strain evidence="4 5">NBRC 104272</strain>
    </source>
</reference>
<dbReference type="InterPro" id="IPR051601">
    <property type="entry name" value="Serine_prot/Carboxylest_S33"/>
</dbReference>
<accession>A0A8J3M3W9</accession>
<comment type="similarity">
    <text evidence="1">Belongs to the peptidase S33 family.</text>
</comment>
<dbReference type="EMBL" id="BONV01000005">
    <property type="protein sequence ID" value="GIG78715.1"/>
    <property type="molecule type" value="Genomic_DNA"/>
</dbReference>
<dbReference type="RefSeq" id="WP_203882187.1">
    <property type="nucleotide sequence ID" value="NZ_BAABHH010000007.1"/>
</dbReference>
<evidence type="ECO:0000313" key="4">
    <source>
        <dbReference type="EMBL" id="GIG78715.1"/>
    </source>
</evidence>
<dbReference type="AlphaFoldDB" id="A0A8J3M3W9"/>
<evidence type="ECO:0000256" key="1">
    <source>
        <dbReference type="ARBA" id="ARBA00010088"/>
    </source>
</evidence>
<keyword evidence="2 4" id="KW-0378">Hydrolase</keyword>
<evidence type="ECO:0000259" key="3">
    <source>
        <dbReference type="Pfam" id="PF00561"/>
    </source>
</evidence>
<gene>
    <name evidence="4" type="ORF">Pka01_18420</name>
</gene>
<dbReference type="GO" id="GO:0006508">
    <property type="term" value="P:proteolysis"/>
    <property type="evidence" value="ECO:0007669"/>
    <property type="project" value="InterPro"/>
</dbReference>
<name>A0A8J3M3W9_9ACTN</name>
<evidence type="ECO:0000256" key="2">
    <source>
        <dbReference type="ARBA" id="ARBA00022801"/>
    </source>
</evidence>
<dbReference type="GO" id="GO:0004177">
    <property type="term" value="F:aminopeptidase activity"/>
    <property type="evidence" value="ECO:0007669"/>
    <property type="project" value="UniProtKB-EC"/>
</dbReference>
<dbReference type="PRINTS" id="PR00793">
    <property type="entry name" value="PROAMNOPTASE"/>
</dbReference>
<dbReference type="SUPFAM" id="SSF53474">
    <property type="entry name" value="alpha/beta-Hydrolases"/>
    <property type="match status" value="1"/>
</dbReference>
<dbReference type="Pfam" id="PF00561">
    <property type="entry name" value="Abhydrolase_1"/>
    <property type="match status" value="1"/>
</dbReference>
<dbReference type="InterPro" id="IPR029058">
    <property type="entry name" value="AB_hydrolase_fold"/>
</dbReference>
<feature type="domain" description="AB hydrolase-1" evidence="3">
    <location>
        <begin position="49"/>
        <end position="212"/>
    </location>
</feature>